<comment type="similarity">
    <text evidence="1 2">Belongs to the enoyl-CoA hydratase/isomerase family.</text>
</comment>
<dbReference type="AlphaFoldDB" id="A0A2R3QBY1"/>
<dbReference type="KEGG" id="mela:C6568_08390"/>
<gene>
    <name evidence="3" type="ORF">C6568_08390</name>
</gene>
<evidence type="ECO:0000313" key="3">
    <source>
        <dbReference type="EMBL" id="AVO49280.1"/>
    </source>
</evidence>
<dbReference type="InterPro" id="IPR001753">
    <property type="entry name" value="Enoyl-CoA_hydra/iso"/>
</dbReference>
<evidence type="ECO:0000256" key="1">
    <source>
        <dbReference type="ARBA" id="ARBA00005254"/>
    </source>
</evidence>
<dbReference type="Pfam" id="PF00378">
    <property type="entry name" value="ECH_1"/>
    <property type="match status" value="1"/>
</dbReference>
<evidence type="ECO:0000256" key="2">
    <source>
        <dbReference type="RuleBase" id="RU003707"/>
    </source>
</evidence>
<dbReference type="EMBL" id="CP027667">
    <property type="protein sequence ID" value="AVO49280.1"/>
    <property type="molecule type" value="Genomic_DNA"/>
</dbReference>
<organism evidence="3 4">
    <name type="scientific">Melaminivora suipulveris</name>
    <dbReference type="NCBI Taxonomy" id="2109913"/>
    <lineage>
        <taxon>Bacteria</taxon>
        <taxon>Pseudomonadati</taxon>
        <taxon>Pseudomonadota</taxon>
        <taxon>Betaproteobacteria</taxon>
        <taxon>Burkholderiales</taxon>
        <taxon>Comamonadaceae</taxon>
        <taxon>Melaminivora</taxon>
    </lineage>
</organism>
<protein>
    <submittedName>
        <fullName evidence="3">Enoyl-CoA hydratase/isomerase family protein</fullName>
    </submittedName>
</protein>
<dbReference type="InterPro" id="IPR018376">
    <property type="entry name" value="Enoyl-CoA_hyd/isom_CS"/>
</dbReference>
<dbReference type="Proteomes" id="UP000237925">
    <property type="component" value="Chromosome"/>
</dbReference>
<sequence length="265" mass="28812">MSEPAVLTSVEDGIGTITMNRPEARNALNQDMRRGLAEAVARMRDDAGVHTVILTGAGGAFCSGGDITHMLDTAQTGLPWRERIRGLHHWFPELVNLEKPVIAAVDGPAFGAGLSLALAADFVIATQRASFCAVFGRIGLVPDLGCMHLLPRIVGRQKAKELVFTARVVSAREAQQLDMVYDVVQDADALQAAALQLARRFGEASSAAIGMAKNIMNQAFELDARTMAELEAYAQTMCRSSAYHLDAVQRFSAKEPLRFDWDRKQ</sequence>
<dbReference type="SUPFAM" id="SSF52096">
    <property type="entry name" value="ClpP/crotonase"/>
    <property type="match status" value="1"/>
</dbReference>
<keyword evidence="3" id="KW-0413">Isomerase</keyword>
<evidence type="ECO:0000313" key="4">
    <source>
        <dbReference type="Proteomes" id="UP000237925"/>
    </source>
</evidence>
<dbReference type="OrthoDB" id="5291143at2"/>
<dbReference type="GO" id="GO:0016853">
    <property type="term" value="F:isomerase activity"/>
    <property type="evidence" value="ECO:0007669"/>
    <property type="project" value="UniProtKB-KW"/>
</dbReference>
<proteinExistence type="inferred from homology"/>
<keyword evidence="4" id="KW-1185">Reference proteome</keyword>
<dbReference type="PANTHER" id="PTHR11941:SF54">
    <property type="entry name" value="ENOYL-COA HYDRATASE, MITOCHONDRIAL"/>
    <property type="match status" value="1"/>
</dbReference>
<dbReference type="Gene3D" id="3.90.226.10">
    <property type="entry name" value="2-enoyl-CoA Hydratase, Chain A, domain 1"/>
    <property type="match status" value="1"/>
</dbReference>
<dbReference type="CDD" id="cd06558">
    <property type="entry name" value="crotonase-like"/>
    <property type="match status" value="1"/>
</dbReference>
<accession>A0A2R3QBY1</accession>
<dbReference type="PROSITE" id="PS00166">
    <property type="entry name" value="ENOYL_COA_HYDRATASE"/>
    <property type="match status" value="1"/>
</dbReference>
<dbReference type="InterPro" id="IPR029045">
    <property type="entry name" value="ClpP/crotonase-like_dom_sf"/>
</dbReference>
<dbReference type="PANTHER" id="PTHR11941">
    <property type="entry name" value="ENOYL-COA HYDRATASE-RELATED"/>
    <property type="match status" value="1"/>
</dbReference>
<name>A0A2R3QBY1_9BURK</name>
<dbReference type="RefSeq" id="WP_106683713.1">
    <property type="nucleotide sequence ID" value="NZ_CP027667.1"/>
</dbReference>
<dbReference type="GO" id="GO:0006635">
    <property type="term" value="P:fatty acid beta-oxidation"/>
    <property type="evidence" value="ECO:0007669"/>
    <property type="project" value="TreeGrafter"/>
</dbReference>
<reference evidence="3 4" key="1">
    <citation type="submission" date="2018-03" db="EMBL/GenBank/DDBJ databases">
        <title>Genome sequencing of Melaminivora sp.</title>
        <authorList>
            <person name="Kim S.-J."/>
            <person name="Heo J."/>
            <person name="Ahn J.-H."/>
            <person name="Kwon S.-W."/>
        </authorList>
    </citation>
    <scope>NUCLEOTIDE SEQUENCE [LARGE SCALE GENOMIC DNA]</scope>
    <source>
        <strain evidence="3 4">SC2-9</strain>
    </source>
</reference>